<evidence type="ECO:0000313" key="9">
    <source>
        <dbReference type="Proteomes" id="UP001295684"/>
    </source>
</evidence>
<evidence type="ECO:0000313" key="8">
    <source>
        <dbReference type="EMBL" id="CAI2374536.1"/>
    </source>
</evidence>
<evidence type="ECO:0000256" key="4">
    <source>
        <dbReference type="ARBA" id="ARBA00023136"/>
    </source>
</evidence>
<keyword evidence="4 6" id="KW-0472">Membrane</keyword>
<protein>
    <recommendedName>
        <fullName evidence="7">Membrane insertase YidC/Oxa/ALB C-terminal domain-containing protein</fullName>
    </recommendedName>
</protein>
<dbReference type="PANTHER" id="PTHR12428:SF65">
    <property type="entry name" value="CYTOCHROME C OXIDASE ASSEMBLY PROTEIN COX18, MITOCHONDRIAL"/>
    <property type="match status" value="1"/>
</dbReference>
<dbReference type="GO" id="GO:0016020">
    <property type="term" value="C:membrane"/>
    <property type="evidence" value="ECO:0007669"/>
    <property type="project" value="UniProtKB-SubCell"/>
</dbReference>
<dbReference type="EMBL" id="CAMPGE010015947">
    <property type="protein sequence ID" value="CAI2374536.1"/>
    <property type="molecule type" value="Genomic_DNA"/>
</dbReference>
<name>A0AAD1XKP1_EUPCR</name>
<dbReference type="GO" id="GO:0032977">
    <property type="term" value="F:membrane insertase activity"/>
    <property type="evidence" value="ECO:0007669"/>
    <property type="project" value="InterPro"/>
</dbReference>
<keyword evidence="3 6" id="KW-1133">Transmembrane helix</keyword>
<comment type="similarity">
    <text evidence="5">Belongs to the OXA1/ALB3/YidC family.</text>
</comment>
<sequence>MLLNQGQRIRVKTIGSMLFQKNNASFSPRLYSFSRCHFSSDSKAEEVASEVDILDIGKYELWTTDSTYSFLRVFDPLKYLIADQWVYIAEDLNLGLGTGIVMTSVLVRLFFTPLAMYAQKNGIQYLRVKKDIDDIKKRREQYSDNKEARTIETFKIKSILRKFNIKPSVALFNIIQLPIHFSVFLLCNEFSMNCHIYPGIETDGFLWFKDLSYSDSTSILPTIGAAISLINVLSTSVLSINEYTKGAKRISLMLPVLALPVFLSLPCSFNLYWISSSILHCTVLNAFRFTYVRKVLKIPNYYPGTHLERLIQEKKLKSLEELKVKKSTTEVVQTTNTLRRVKK</sequence>
<evidence type="ECO:0000256" key="3">
    <source>
        <dbReference type="ARBA" id="ARBA00022989"/>
    </source>
</evidence>
<evidence type="ECO:0000256" key="6">
    <source>
        <dbReference type="SAM" id="Phobius"/>
    </source>
</evidence>
<reference evidence="8" key="1">
    <citation type="submission" date="2023-07" db="EMBL/GenBank/DDBJ databases">
        <authorList>
            <consortium name="AG Swart"/>
            <person name="Singh M."/>
            <person name="Singh A."/>
            <person name="Seah K."/>
            <person name="Emmerich C."/>
        </authorList>
    </citation>
    <scope>NUCLEOTIDE SEQUENCE</scope>
    <source>
        <strain evidence="8">DP1</strain>
    </source>
</reference>
<keyword evidence="9" id="KW-1185">Reference proteome</keyword>
<dbReference type="Proteomes" id="UP001295684">
    <property type="component" value="Unassembled WGS sequence"/>
</dbReference>
<dbReference type="InterPro" id="IPR001708">
    <property type="entry name" value="YidC/ALB3/OXA1/COX18"/>
</dbReference>
<dbReference type="AlphaFoldDB" id="A0AAD1XKP1"/>
<proteinExistence type="inferred from homology"/>
<gene>
    <name evidence="8" type="ORF">ECRASSUSDP1_LOCUS15890</name>
</gene>
<feature type="transmembrane region" description="Helical" evidence="6">
    <location>
        <begin position="252"/>
        <end position="274"/>
    </location>
</feature>
<feature type="transmembrane region" description="Helical" evidence="6">
    <location>
        <begin position="169"/>
        <end position="186"/>
    </location>
</feature>
<feature type="domain" description="Membrane insertase YidC/Oxa/ALB C-terminal" evidence="7">
    <location>
        <begin position="97"/>
        <end position="281"/>
    </location>
</feature>
<dbReference type="PANTHER" id="PTHR12428">
    <property type="entry name" value="OXA1"/>
    <property type="match status" value="1"/>
</dbReference>
<keyword evidence="2 5" id="KW-0812">Transmembrane</keyword>
<feature type="transmembrane region" description="Helical" evidence="6">
    <location>
        <begin position="219"/>
        <end position="240"/>
    </location>
</feature>
<accession>A0AAD1XKP1</accession>
<comment type="subcellular location">
    <subcellularLocation>
        <location evidence="1 5">Membrane</location>
        <topology evidence="1 5">Multi-pass membrane protein</topology>
    </subcellularLocation>
</comment>
<evidence type="ECO:0000259" key="7">
    <source>
        <dbReference type="Pfam" id="PF02096"/>
    </source>
</evidence>
<organism evidence="8 9">
    <name type="scientific">Euplotes crassus</name>
    <dbReference type="NCBI Taxonomy" id="5936"/>
    <lineage>
        <taxon>Eukaryota</taxon>
        <taxon>Sar</taxon>
        <taxon>Alveolata</taxon>
        <taxon>Ciliophora</taxon>
        <taxon>Intramacronucleata</taxon>
        <taxon>Spirotrichea</taxon>
        <taxon>Hypotrichia</taxon>
        <taxon>Euplotida</taxon>
        <taxon>Euplotidae</taxon>
        <taxon>Moneuplotes</taxon>
    </lineage>
</organism>
<comment type="caution">
    <text evidence="8">The sequence shown here is derived from an EMBL/GenBank/DDBJ whole genome shotgun (WGS) entry which is preliminary data.</text>
</comment>
<evidence type="ECO:0000256" key="5">
    <source>
        <dbReference type="RuleBase" id="RU003945"/>
    </source>
</evidence>
<dbReference type="GO" id="GO:0051205">
    <property type="term" value="P:protein insertion into membrane"/>
    <property type="evidence" value="ECO:0007669"/>
    <property type="project" value="TreeGrafter"/>
</dbReference>
<evidence type="ECO:0000256" key="1">
    <source>
        <dbReference type="ARBA" id="ARBA00004141"/>
    </source>
</evidence>
<evidence type="ECO:0000256" key="2">
    <source>
        <dbReference type="ARBA" id="ARBA00022692"/>
    </source>
</evidence>
<dbReference type="Pfam" id="PF02096">
    <property type="entry name" value="60KD_IMP"/>
    <property type="match status" value="1"/>
</dbReference>
<dbReference type="InterPro" id="IPR028055">
    <property type="entry name" value="YidC/Oxa/ALB_C"/>
</dbReference>